<dbReference type="PANTHER" id="PTHR30492">
    <property type="entry name" value="METHYLGLYOXAL SYNTHASE"/>
    <property type="match status" value="1"/>
</dbReference>
<dbReference type="GO" id="GO:0005829">
    <property type="term" value="C:cytosol"/>
    <property type="evidence" value="ECO:0007669"/>
    <property type="project" value="TreeGrafter"/>
</dbReference>
<dbReference type="GO" id="GO:0019242">
    <property type="term" value="P:methylglyoxal biosynthetic process"/>
    <property type="evidence" value="ECO:0007669"/>
    <property type="project" value="InterPro"/>
</dbReference>
<dbReference type="SUPFAM" id="SSF52335">
    <property type="entry name" value="Methylglyoxal synthase-like"/>
    <property type="match status" value="2"/>
</dbReference>
<keyword evidence="4" id="KW-1185">Reference proteome</keyword>
<dbReference type="AlphaFoldDB" id="A0A1W6LCU4"/>
<dbReference type="OrthoDB" id="9787147at2"/>
<protein>
    <submittedName>
        <fullName evidence="3">Methylglyoxal synthase</fullName>
    </submittedName>
</protein>
<accession>A0A1W6LCU4</accession>
<evidence type="ECO:0000256" key="2">
    <source>
        <dbReference type="ARBA" id="ARBA00023239"/>
    </source>
</evidence>
<dbReference type="InterPro" id="IPR018148">
    <property type="entry name" value="Methylglyoxal_synth_AS"/>
</dbReference>
<sequence>MPTSPARRFGLAASKLHRASPDGGLLSWSRHSGAAIRAMGLRLHAVGGAYATLSRSADLGGYEGLVAYPSGGEGGLMRLVSHIAGGAYENQEIDGIVYLIDPVDPSTLYPEAQALKRQCVTHQKPFISTVAGAIEWMAVEAVHAGHVDDTTRQLLDVSKRNLALIAHDALKDRMVEFAAENFDLLSRAPTRVATGTTGQRLNELAWSRGWPQGTPWVHRYLSGPLGGDAQIAELVLDQRCDKVLFFEDPHVARQHEADIQLLERSVCSVTRHATCANSPAMARRWAQAVTLASGTQAVRT</sequence>
<proteinExistence type="inferred from homology"/>
<dbReference type="PROSITE" id="PS51855">
    <property type="entry name" value="MGS"/>
    <property type="match status" value="1"/>
</dbReference>
<evidence type="ECO:0000256" key="1">
    <source>
        <dbReference type="ARBA" id="ARBA00006287"/>
    </source>
</evidence>
<keyword evidence="2" id="KW-0456">Lyase</keyword>
<reference evidence="3 4" key="1">
    <citation type="submission" date="2016-04" db="EMBL/GenBank/DDBJ databases">
        <title>Complete genome sequence of natural rubber-degrading, novel Gram-negative bacterium, Rhizobacter gummiphilus strain NS21.</title>
        <authorList>
            <person name="Tabata M."/>
            <person name="Kasai D."/>
            <person name="Fukuda M."/>
        </authorList>
    </citation>
    <scope>NUCLEOTIDE SEQUENCE [LARGE SCALE GENOMIC DNA]</scope>
    <source>
        <strain evidence="3 4">NS21</strain>
    </source>
</reference>
<dbReference type="InterPro" id="IPR004363">
    <property type="entry name" value="Methylgl_synth"/>
</dbReference>
<comment type="similarity">
    <text evidence="1">Belongs to the methylglyoxal synthase family.</text>
</comment>
<dbReference type="STRING" id="946333.A4W93_20460"/>
<gene>
    <name evidence="3" type="ORF">A4W93_20460</name>
</gene>
<dbReference type="InterPro" id="IPR036914">
    <property type="entry name" value="MGS-like_dom_sf"/>
</dbReference>
<dbReference type="NCBIfam" id="NF003559">
    <property type="entry name" value="PRK05234.1"/>
    <property type="match status" value="1"/>
</dbReference>
<dbReference type="GO" id="GO:0008929">
    <property type="term" value="F:methylglyoxal synthase activity"/>
    <property type="evidence" value="ECO:0007669"/>
    <property type="project" value="InterPro"/>
</dbReference>
<dbReference type="KEGG" id="rgu:A4W93_20460"/>
<dbReference type="InterPro" id="IPR011607">
    <property type="entry name" value="MGS-like_dom"/>
</dbReference>
<dbReference type="RefSeq" id="WP_085752378.1">
    <property type="nucleotide sequence ID" value="NZ_BSPR01000006.1"/>
</dbReference>
<dbReference type="Gene3D" id="3.40.50.1380">
    <property type="entry name" value="Methylglyoxal synthase-like domain"/>
    <property type="match status" value="2"/>
</dbReference>
<name>A0A1W6LCU4_9BURK</name>
<organism evidence="3 4">
    <name type="scientific">Piscinibacter gummiphilus</name>
    <dbReference type="NCBI Taxonomy" id="946333"/>
    <lineage>
        <taxon>Bacteria</taxon>
        <taxon>Pseudomonadati</taxon>
        <taxon>Pseudomonadota</taxon>
        <taxon>Betaproteobacteria</taxon>
        <taxon>Burkholderiales</taxon>
        <taxon>Sphaerotilaceae</taxon>
        <taxon>Piscinibacter</taxon>
    </lineage>
</organism>
<dbReference type="PROSITE" id="PS01335">
    <property type="entry name" value="METHYLGLYOXAL_SYNTH"/>
    <property type="match status" value="1"/>
</dbReference>
<dbReference type="PANTHER" id="PTHR30492:SF0">
    <property type="entry name" value="METHYLGLYOXAL SYNTHASE"/>
    <property type="match status" value="1"/>
</dbReference>
<dbReference type="Proteomes" id="UP000193427">
    <property type="component" value="Chromosome"/>
</dbReference>
<evidence type="ECO:0000313" key="4">
    <source>
        <dbReference type="Proteomes" id="UP000193427"/>
    </source>
</evidence>
<dbReference type="EMBL" id="CP015118">
    <property type="protein sequence ID" value="ARN22080.1"/>
    <property type="molecule type" value="Genomic_DNA"/>
</dbReference>
<evidence type="ECO:0000313" key="3">
    <source>
        <dbReference type="EMBL" id="ARN22080.1"/>
    </source>
</evidence>